<name>A0A0F9L388_9ZZZZ</name>
<reference evidence="1" key="1">
    <citation type="journal article" date="2015" name="Nature">
        <title>Complex archaea that bridge the gap between prokaryotes and eukaryotes.</title>
        <authorList>
            <person name="Spang A."/>
            <person name="Saw J.H."/>
            <person name="Jorgensen S.L."/>
            <person name="Zaremba-Niedzwiedzka K."/>
            <person name="Martijn J."/>
            <person name="Lind A.E."/>
            <person name="van Eijk R."/>
            <person name="Schleper C."/>
            <person name="Guy L."/>
            <person name="Ettema T.J."/>
        </authorList>
    </citation>
    <scope>NUCLEOTIDE SEQUENCE</scope>
</reference>
<comment type="caution">
    <text evidence="1">The sequence shown here is derived from an EMBL/GenBank/DDBJ whole genome shotgun (WGS) entry which is preliminary data.</text>
</comment>
<accession>A0A0F9L388</accession>
<gene>
    <name evidence="1" type="ORF">LCGC14_1328370</name>
</gene>
<proteinExistence type="predicted"/>
<evidence type="ECO:0000313" key="1">
    <source>
        <dbReference type="EMBL" id="KKM81576.1"/>
    </source>
</evidence>
<dbReference type="AlphaFoldDB" id="A0A0F9L388"/>
<protein>
    <submittedName>
        <fullName evidence="1">Uncharacterized protein</fullName>
    </submittedName>
</protein>
<sequence length="206" mass="23171">MPYDPVNEHQDNQLMREVMGKKYNPATYKYEKIIGKRTKTGELKLKRLKPLHRQMLHMHLGCYSNRDIAFHLNVDEITVSRVLRDPLSQEIINTYASGIDAELEALLPLGVDVIRKAVLSDNAKIALQGADKLFRALGKFDSNRNVEKQETAEDVIARALGIMDTQANAIEGLVDRGRPKALDIQFEEVSDGSTTNSSDKALKRLP</sequence>
<dbReference type="EMBL" id="LAZR01007999">
    <property type="protein sequence ID" value="KKM81576.1"/>
    <property type="molecule type" value="Genomic_DNA"/>
</dbReference>
<organism evidence="1">
    <name type="scientific">marine sediment metagenome</name>
    <dbReference type="NCBI Taxonomy" id="412755"/>
    <lineage>
        <taxon>unclassified sequences</taxon>
        <taxon>metagenomes</taxon>
        <taxon>ecological metagenomes</taxon>
    </lineage>
</organism>